<feature type="domain" description="SF4 helicase" evidence="13">
    <location>
        <begin position="176"/>
        <end position="442"/>
    </location>
</feature>
<evidence type="ECO:0000259" key="13">
    <source>
        <dbReference type="PROSITE" id="PS51199"/>
    </source>
</evidence>
<dbReference type="InterPro" id="IPR007694">
    <property type="entry name" value="DNA_helicase_DnaB-like_C"/>
</dbReference>
<keyword evidence="15" id="KW-1185">Reference proteome</keyword>
<comment type="similarity">
    <text evidence="1 12">Belongs to the helicase family. DnaB subfamily.</text>
</comment>
<keyword evidence="4 12" id="KW-0547">Nucleotide-binding</keyword>
<dbReference type="NCBIfam" id="TIGR00665">
    <property type="entry name" value="DnaB"/>
    <property type="match status" value="1"/>
</dbReference>
<keyword evidence="7 12" id="KW-0067">ATP-binding</keyword>
<dbReference type="GO" id="GO:0006269">
    <property type="term" value="P:DNA replication, synthesis of primer"/>
    <property type="evidence" value="ECO:0007669"/>
    <property type="project" value="UniProtKB-UniRule"/>
</dbReference>
<dbReference type="InterPro" id="IPR036185">
    <property type="entry name" value="DNA_heli_DnaB-like_N_sf"/>
</dbReference>
<dbReference type="RefSeq" id="WP_073325382.1">
    <property type="nucleotide sequence ID" value="NZ_FQWD01000010.1"/>
</dbReference>
<evidence type="ECO:0000256" key="11">
    <source>
        <dbReference type="NCBIfam" id="TIGR00665"/>
    </source>
</evidence>
<dbReference type="Gene3D" id="3.40.50.300">
    <property type="entry name" value="P-loop containing nucleotide triphosphate hydrolases"/>
    <property type="match status" value="1"/>
</dbReference>
<dbReference type="PROSITE" id="PS51199">
    <property type="entry name" value="SF4_HELICASE"/>
    <property type="match status" value="1"/>
</dbReference>
<dbReference type="GO" id="GO:0003677">
    <property type="term" value="F:DNA binding"/>
    <property type="evidence" value="ECO:0007669"/>
    <property type="project" value="UniProtKB-UniRule"/>
</dbReference>
<evidence type="ECO:0000256" key="10">
    <source>
        <dbReference type="ARBA" id="ARBA00048954"/>
    </source>
</evidence>
<dbReference type="Pfam" id="PF03796">
    <property type="entry name" value="DnaB_C"/>
    <property type="match status" value="1"/>
</dbReference>
<dbReference type="PANTHER" id="PTHR30153">
    <property type="entry name" value="REPLICATIVE DNA HELICASE DNAB"/>
    <property type="match status" value="1"/>
</dbReference>
<dbReference type="SUPFAM" id="SSF52540">
    <property type="entry name" value="P-loop containing nucleoside triphosphate hydrolases"/>
    <property type="match status" value="1"/>
</dbReference>
<evidence type="ECO:0000256" key="2">
    <source>
        <dbReference type="ARBA" id="ARBA00022515"/>
    </source>
</evidence>
<evidence type="ECO:0000256" key="8">
    <source>
        <dbReference type="ARBA" id="ARBA00023125"/>
    </source>
</evidence>
<comment type="function">
    <text evidence="12">The main replicative DNA helicase, it participates in initiation and elongation during chromosome replication. Travels ahead of the DNA replisome, separating dsDNA into templates for DNA synthesis. A processive ATP-dependent 5'-3' DNA helicase it has DNA-dependent ATPase activity.</text>
</comment>
<reference evidence="15" key="1">
    <citation type="submission" date="2016-11" db="EMBL/GenBank/DDBJ databases">
        <authorList>
            <person name="Varghese N."/>
            <person name="Submissions S."/>
        </authorList>
    </citation>
    <scope>NUCLEOTIDE SEQUENCE [LARGE SCALE GENOMIC DNA]</scope>
    <source>
        <strain evidence="15">CGMCC 1.8995</strain>
    </source>
</reference>
<accession>A0A1M5SMP7</accession>
<dbReference type="GO" id="GO:0005524">
    <property type="term" value="F:ATP binding"/>
    <property type="evidence" value="ECO:0007669"/>
    <property type="project" value="UniProtKB-UniRule"/>
</dbReference>
<proteinExistence type="inferred from homology"/>
<comment type="catalytic activity">
    <reaction evidence="10 12">
        <text>ATP + H2O = ADP + phosphate + H(+)</text>
        <dbReference type="Rhea" id="RHEA:13065"/>
        <dbReference type="ChEBI" id="CHEBI:15377"/>
        <dbReference type="ChEBI" id="CHEBI:15378"/>
        <dbReference type="ChEBI" id="CHEBI:30616"/>
        <dbReference type="ChEBI" id="CHEBI:43474"/>
        <dbReference type="ChEBI" id="CHEBI:456216"/>
        <dbReference type="EC" id="5.6.2.3"/>
    </reaction>
</comment>
<dbReference type="InterPro" id="IPR027417">
    <property type="entry name" value="P-loop_NTPase"/>
</dbReference>
<evidence type="ECO:0000256" key="9">
    <source>
        <dbReference type="ARBA" id="ARBA00023235"/>
    </source>
</evidence>
<keyword evidence="5 12" id="KW-0378">Hydrolase</keyword>
<dbReference type="GO" id="GO:0043139">
    <property type="term" value="F:5'-3' DNA helicase activity"/>
    <property type="evidence" value="ECO:0007669"/>
    <property type="project" value="UniProtKB-EC"/>
</dbReference>
<dbReference type="CDD" id="cd00984">
    <property type="entry name" value="DnaB_C"/>
    <property type="match status" value="1"/>
</dbReference>
<dbReference type="STRING" id="634436.SAMN05216361_0035"/>
<dbReference type="InterPro" id="IPR016136">
    <property type="entry name" value="DNA_helicase_N/primase_C"/>
</dbReference>
<keyword evidence="8 12" id="KW-0238">DNA-binding</keyword>
<dbReference type="FunFam" id="3.40.50.300:FF:000076">
    <property type="entry name" value="Replicative DNA helicase"/>
    <property type="match status" value="1"/>
</dbReference>
<evidence type="ECO:0000256" key="6">
    <source>
        <dbReference type="ARBA" id="ARBA00022806"/>
    </source>
</evidence>
<dbReference type="SUPFAM" id="SSF48024">
    <property type="entry name" value="N-terminal domain of DnaB helicase"/>
    <property type="match status" value="1"/>
</dbReference>
<dbReference type="GO" id="GO:0042802">
    <property type="term" value="F:identical protein binding"/>
    <property type="evidence" value="ECO:0007669"/>
    <property type="project" value="UniProtKB-ARBA"/>
</dbReference>
<dbReference type="AlphaFoldDB" id="A0A1M5SMP7"/>
<evidence type="ECO:0000256" key="4">
    <source>
        <dbReference type="ARBA" id="ARBA00022741"/>
    </source>
</evidence>
<dbReference type="GO" id="GO:0016887">
    <property type="term" value="F:ATP hydrolysis activity"/>
    <property type="evidence" value="ECO:0007669"/>
    <property type="project" value="RHEA"/>
</dbReference>
<evidence type="ECO:0000313" key="14">
    <source>
        <dbReference type="EMBL" id="SHH39787.1"/>
    </source>
</evidence>
<evidence type="ECO:0000256" key="3">
    <source>
        <dbReference type="ARBA" id="ARBA00022705"/>
    </source>
</evidence>
<dbReference type="Pfam" id="PF00772">
    <property type="entry name" value="DnaB"/>
    <property type="match status" value="1"/>
</dbReference>
<dbReference type="Gene3D" id="1.10.860.10">
    <property type="entry name" value="DNAb Helicase, Chain A"/>
    <property type="match status" value="1"/>
</dbReference>
<dbReference type="EC" id="5.6.2.3" evidence="11 12"/>
<sequence>MQPGNPPQDLAAEQAILAELLCTELPDDLLDGLTPDIFYYSAHRYIFATIRYLHQNNAPIDVLTVADYLAQRSLLEKAGDKSYLDELARNRINSAMAHTAKERVSMLATQRQLIATAHKIKDACYHNDGHTAADILERAETALFNLRNAQHEATKVQSVGQLTLSIADKLQAIAEGRGPAKGLTTGFDELDNLIHELSPGDLILLAARPSMGKTTFAMNLVEHAMMQSTAPVIVYSLEMPSEQIMMRLWASMARVNLTKIRNAKLDDDEWATIASVINTLKARGNLFIDDAAALTTSDIRTRTRNIIRKHGKPSMIMVDYLQLMRVPSMAGNRTQEIAEISRSLKALGKELGVPVVALSQLNRTLENRQDKRPINSDLRESGSLEQDADIIMFLYRDEVYNPDTEAQGEAEVIIGKQRNGPTGTARLLFQGEFSTFSNKTLL</sequence>
<evidence type="ECO:0000256" key="1">
    <source>
        <dbReference type="ARBA" id="ARBA00008428"/>
    </source>
</evidence>
<organism evidence="14 15">
    <name type="scientific">Marisediminitalea aggregata</name>
    <dbReference type="NCBI Taxonomy" id="634436"/>
    <lineage>
        <taxon>Bacteria</taxon>
        <taxon>Pseudomonadati</taxon>
        <taxon>Pseudomonadota</taxon>
        <taxon>Gammaproteobacteria</taxon>
        <taxon>Alteromonadales</taxon>
        <taxon>Alteromonadaceae</taxon>
        <taxon>Marisediminitalea</taxon>
    </lineage>
</organism>
<evidence type="ECO:0000313" key="15">
    <source>
        <dbReference type="Proteomes" id="UP000184520"/>
    </source>
</evidence>
<dbReference type="GO" id="GO:0005829">
    <property type="term" value="C:cytosol"/>
    <property type="evidence" value="ECO:0007669"/>
    <property type="project" value="TreeGrafter"/>
</dbReference>
<dbReference type="PANTHER" id="PTHR30153:SF2">
    <property type="entry name" value="REPLICATIVE DNA HELICASE"/>
    <property type="match status" value="1"/>
</dbReference>
<protein>
    <recommendedName>
        <fullName evidence="11 12">Replicative DNA helicase</fullName>
        <ecNumber evidence="11 12">5.6.2.3</ecNumber>
    </recommendedName>
</protein>
<dbReference type="Proteomes" id="UP000184520">
    <property type="component" value="Unassembled WGS sequence"/>
</dbReference>
<gene>
    <name evidence="14" type="ORF">SAMN05216361_0035</name>
</gene>
<dbReference type="OrthoDB" id="9773982at2"/>
<keyword evidence="3 12" id="KW-0235">DNA replication</keyword>
<evidence type="ECO:0000256" key="7">
    <source>
        <dbReference type="ARBA" id="ARBA00022840"/>
    </source>
</evidence>
<keyword evidence="6 12" id="KW-0347">Helicase</keyword>
<dbReference type="EMBL" id="FQWD01000010">
    <property type="protein sequence ID" value="SHH39787.1"/>
    <property type="molecule type" value="Genomic_DNA"/>
</dbReference>
<keyword evidence="9" id="KW-0413">Isomerase</keyword>
<dbReference type="InterPro" id="IPR007692">
    <property type="entry name" value="DNA_helicase_DnaB"/>
</dbReference>
<dbReference type="GO" id="GO:1990077">
    <property type="term" value="C:primosome complex"/>
    <property type="evidence" value="ECO:0007669"/>
    <property type="project" value="UniProtKB-UniRule"/>
</dbReference>
<dbReference type="InterPro" id="IPR007693">
    <property type="entry name" value="DNA_helicase_DnaB-like_N"/>
</dbReference>
<evidence type="ECO:0000256" key="12">
    <source>
        <dbReference type="RuleBase" id="RU362085"/>
    </source>
</evidence>
<evidence type="ECO:0000256" key="5">
    <source>
        <dbReference type="ARBA" id="ARBA00022801"/>
    </source>
</evidence>
<keyword evidence="2 12" id="KW-0639">Primosome</keyword>
<name>A0A1M5SMP7_9ALTE</name>